<dbReference type="GO" id="GO:0005930">
    <property type="term" value="C:axoneme"/>
    <property type="evidence" value="ECO:0007669"/>
    <property type="project" value="TreeGrafter"/>
</dbReference>
<proteinExistence type="predicted"/>
<protein>
    <recommendedName>
        <fullName evidence="3">MSP domain-containing protein</fullName>
    </recommendedName>
</protein>
<evidence type="ECO:0008006" key="3">
    <source>
        <dbReference type="Google" id="ProtNLM"/>
    </source>
</evidence>
<dbReference type="InterPro" id="IPR033305">
    <property type="entry name" value="Hydin-like"/>
</dbReference>
<dbReference type="InterPro" id="IPR013783">
    <property type="entry name" value="Ig-like_fold"/>
</dbReference>
<name>A0A024VKQ5_PLAFA</name>
<evidence type="ECO:0000313" key="2">
    <source>
        <dbReference type="Proteomes" id="UP000030656"/>
    </source>
</evidence>
<dbReference type="Proteomes" id="UP000030656">
    <property type="component" value="Unassembled WGS sequence"/>
</dbReference>
<evidence type="ECO:0000313" key="1">
    <source>
        <dbReference type="EMBL" id="ETW29077.1"/>
    </source>
</evidence>
<reference evidence="1 2" key="1">
    <citation type="submission" date="2013-02" db="EMBL/GenBank/DDBJ databases">
        <title>The Genome Annotation of Plasmodium falciparum FCH/4.</title>
        <authorList>
            <consortium name="The Broad Institute Genome Sequencing Platform"/>
            <consortium name="The Broad Institute Genome Sequencing Center for Infectious Disease"/>
            <person name="Neafsey D."/>
            <person name="Hoffman S."/>
            <person name="Volkman S."/>
            <person name="Rosenthal P."/>
            <person name="Walker B."/>
            <person name="Young S.K."/>
            <person name="Zeng Q."/>
            <person name="Gargeya S."/>
            <person name="Fitzgerald M."/>
            <person name="Haas B."/>
            <person name="Abouelleil A."/>
            <person name="Allen A.W."/>
            <person name="Alvarado L."/>
            <person name="Arachchi H.M."/>
            <person name="Berlin A.M."/>
            <person name="Chapman S.B."/>
            <person name="Gainer-Dewar J."/>
            <person name="Goldberg J."/>
            <person name="Griggs A."/>
            <person name="Gujja S."/>
            <person name="Hansen M."/>
            <person name="Howarth C."/>
            <person name="Imamovic A."/>
            <person name="Ireland A."/>
            <person name="Larimer J."/>
            <person name="McCowan C."/>
            <person name="Murphy C."/>
            <person name="Pearson M."/>
            <person name="Poon T.W."/>
            <person name="Priest M."/>
            <person name="Roberts A."/>
            <person name="Saif S."/>
            <person name="Shea T."/>
            <person name="Sisk P."/>
            <person name="Sykes S."/>
            <person name="Wortman J."/>
            <person name="Nusbaum C."/>
            <person name="Birren B."/>
        </authorList>
    </citation>
    <scope>NUCLEOTIDE SEQUENCE [LARGE SCALE GENOMIC DNA]</scope>
    <source>
        <strain evidence="1 2">FCH/4</strain>
    </source>
</reference>
<organism evidence="1 2">
    <name type="scientific">Plasmodium falciparum FCH/4</name>
    <dbReference type="NCBI Taxonomy" id="1036724"/>
    <lineage>
        <taxon>Eukaryota</taxon>
        <taxon>Sar</taxon>
        <taxon>Alveolata</taxon>
        <taxon>Apicomplexa</taxon>
        <taxon>Aconoidasida</taxon>
        <taxon>Haemosporida</taxon>
        <taxon>Plasmodiidae</taxon>
        <taxon>Plasmodium</taxon>
        <taxon>Plasmodium (Laverania)</taxon>
    </lineage>
</organism>
<dbReference type="EMBL" id="KI927999">
    <property type="protein sequence ID" value="ETW29077.1"/>
    <property type="molecule type" value="Genomic_DNA"/>
</dbReference>
<reference evidence="1 2" key="2">
    <citation type="submission" date="2013-02" db="EMBL/GenBank/DDBJ databases">
        <title>The Genome Sequence of Plasmodium falciparum FCH/4.</title>
        <authorList>
            <consortium name="The Broad Institute Genome Sequencing Platform"/>
            <consortium name="The Broad Institute Genome Sequencing Center for Infectious Disease"/>
            <person name="Neafsey D."/>
            <person name="Cheeseman I."/>
            <person name="Volkman S."/>
            <person name="Adams J."/>
            <person name="Walker B."/>
            <person name="Young S.K."/>
            <person name="Zeng Q."/>
            <person name="Gargeya S."/>
            <person name="Fitzgerald M."/>
            <person name="Haas B."/>
            <person name="Abouelleil A."/>
            <person name="Alvarado L."/>
            <person name="Arachchi H.M."/>
            <person name="Berlin A.M."/>
            <person name="Chapman S.B."/>
            <person name="Dewar J."/>
            <person name="Goldberg J."/>
            <person name="Griggs A."/>
            <person name="Gujja S."/>
            <person name="Hansen M."/>
            <person name="Howarth C."/>
            <person name="Imamovic A."/>
            <person name="Larimer J."/>
            <person name="McCowan C."/>
            <person name="Murphy C."/>
            <person name="Neiman D."/>
            <person name="Pearson M."/>
            <person name="Priest M."/>
            <person name="Roberts A."/>
            <person name="Saif S."/>
            <person name="Shea T."/>
            <person name="Sisk P."/>
            <person name="Sykes S."/>
            <person name="Wortman J."/>
            <person name="Nusbaum C."/>
            <person name="Birren B."/>
        </authorList>
    </citation>
    <scope>NUCLEOTIDE SEQUENCE [LARGE SCALE GENOMIC DNA]</scope>
    <source>
        <strain evidence="1 2">FCH/4</strain>
    </source>
</reference>
<dbReference type="Gene3D" id="2.60.40.10">
    <property type="entry name" value="Immunoglobulins"/>
    <property type="match status" value="5"/>
</dbReference>
<accession>A0A024VKQ5</accession>
<dbReference type="GO" id="GO:0003341">
    <property type="term" value="P:cilium movement"/>
    <property type="evidence" value="ECO:0007669"/>
    <property type="project" value="TreeGrafter"/>
</dbReference>
<gene>
    <name evidence="1" type="ORF">PFFCH_03498</name>
</gene>
<dbReference type="GO" id="GO:1904158">
    <property type="term" value="P:axonemal central apparatus assembly"/>
    <property type="evidence" value="ECO:0007669"/>
    <property type="project" value="TreeGrafter"/>
</dbReference>
<dbReference type="PANTHER" id="PTHR23053:SF0">
    <property type="entry name" value="HYDROCEPHALUS-INDUCING PROTEIN HOMOLOG"/>
    <property type="match status" value="1"/>
</dbReference>
<dbReference type="PANTHER" id="PTHR23053">
    <property type="entry name" value="DLEC1 DELETED IN LUNG AND ESOPHAGEAL CANCER 1"/>
    <property type="match status" value="1"/>
</dbReference>
<sequence>MEDNNNNETHLENVKNGEPFYILNPSEFIRNKEKVLKEFITKKYDDIIKQNKLSADIRCTYFQCNPKIVIFTTYTPFQKYESVVSLKNVDTAARRLNIQMHEDNTFKVIYISDIKKKIAPGMLFNFKGLSTYTKIKSKGIIADVFIKDKEIIAHDIYINKSKEINIFLKNLSFFLLSYKVIKYQVYEYKYDNDSEDIKNTNFNVNHKVIQKSFINKQELSDENIVKNELYGNEDLYDYETDEYYVNENNDNNDLSDNQSSQSDFYEEKFPEDMVNINDEKIKNELCTYSLNNSNKFLHSNSNYVSRKKEDDLQIKKNKIIKIYPKYQKLYNDTDTPISILINPQFASFFKIELFLFIKGYSKEEKVVIYLKSITPEIYISNSIHDIDTILINTCKTLHFDLSNNHPIDASITIENSDDYYKEYKIETKKFIIPANSKYLLIIVYLPTRHGPFEKTFIIHQKYTNVKKNIKLLGTCILPDLKFDIDEINFNEVSHSFLYEKSFHIINNSHLTLNYSFKYSNELNEEIQIIKPFGELQKYEKEQVVIKFCPKYIKTYFYNIEFFIEEIKTYKIKLPFHAICSKPLVLCEPLFLNLEHIIIDQIYTEKIKIINESQETDIKYEFIIEEKIKDICSFQVCENEGIIQRNSFKSIGISLKSNSIGNILIVIKIKIPGLDDFLFFNIKAFCTCPYIKIIPNIIDFEKCNCLDVKQKIIEIKNESPISTFITLSNENSVFTYSDNNFYVQPNKSIFINVYAQCLETITYNDILIVTVHRKDDIHIPIRAQGIGSPIFIHEEVINFDIVNTSKKYFHELIIFNKGMNERNIYFVFESEKNRKRKSEQVQIFNITPKNLSIKGGSNIVCILNCFNIKEEKCEDILYIYDDIAKNKKKALHNYKKINIVATFVHPEVELSEVENFVYNFNDYHDIDEIGRIEKRYKKDINKKKKYINDKINENVNDKIDENVEIRNLKNANIKFALSIKDPFFVQSDIIELKGKEKKKVPIYFDINYMNNKLNTTYQENLIINYFENSRRQKYELVGQTIYPNIIMNKSCIDFQYILQNLYAQEFVEITNVCDYKIYFKWFFEDNSLYKDFNEVFDINPNRGYLLPHEKKIIKITYNSINENYYNITILCQIKNGPMYPLKIIAGYSEIKYSINKKILEYNIHYKTIGEDIITLQNIGKIKLFIEIIYNIKFPSLLYTNINNFFIEPNNSRDIIFYFIPGIPIDIIDNILIKICNFEEIKIKLKSTNSCNILYLNINQFDNHQSIIKDDIYLLQDVDNMQDLDTTFHSKMKNDSINKKNNFKNINNLLKNNFHLYDNVQNDYYEKERSCLIKKLKNMYSDIFSSLRKYIQEILDIYYSIIRNNKNSDDHNDDHNDDDKDKMEDINLMNKKDNTKNEKMFIRSSIIHTNEKDSKNNMKCKYHLIPILKNYTLKNNSNCAIFLDLLKALILNHKDDNYILELFTKLKKLIHFEKLFCHGYTTNEFILKYLKKIILERNMELRNICLNVGNIIINEKKEYSITIKNVSNKIVTLNYILKNSETNDIKLVHEHKEIDCNNSIIFRIIIQKSSGIEYIYMEKVYIYINDNNYYSINLKYHFIIPDIFLYYKQLRFEGVELKTCCCKVNRLINTKNVNIKFKIKNITFYNKKLEYYHLKKKKQFFIYPNKGIIKKNSFLDMKIFFEPSNIYTDAKIQIEIFIYNSNFVKNIIIYLSSIKHNMNIDPCDIIIKPLLYNSGHSYQMIKINNLNNYSKYLFIYKLDIYYKYFQSFIYDLLNIHKHIYIEKNHENDFFYTNLLYYLMDIYINKMEYIDNQYYHNQQFYNKDIYDGNLCQTNQNMILCKDKCNENNVIHNGDIKYGNQKENKTKNKISNNINEKQNKKLKRQNDYLNIPNNIKNIQKDNINEATFQQQCEQKKENIISKNNIKDTNALKKKIHILEDIIKKNQTKYNYFHEYLNIIKVKKKKFKDNYIIVSPKYLDHKKIASYLSEYKNNQEFKEKNGIQINFNNIETDNNHNMNSGDIHSNHFNNYIEEYKSIACNNKQYSQQNVNFNNNLLTIDKIFHWCVELNEKENYPLKTKSNFIHYLIHEIDLKNNKKNLGMSNINEHMKNSNKTNNENKTTFGNHQFYYISDILNMNDKRKEKEYLELNTNITINNISKNVPTHIYNEKDTCNIKDTSDDMKNIDNINDTSCVSINKNNNFMEKKKKFINIYKNKIKKKFHIKNVKSKIDNNKHITYINKKENKYENDPKKKKKAL</sequence>